<proteinExistence type="predicted"/>
<feature type="domain" description="Tlde1" evidence="1">
    <location>
        <begin position="24"/>
        <end position="151"/>
    </location>
</feature>
<accession>A0A656QFD6</accession>
<dbReference type="Pfam" id="PF10908">
    <property type="entry name" value="Tlde1_dom"/>
    <property type="match status" value="1"/>
</dbReference>
<dbReference type="OrthoDB" id="6490254at2"/>
<dbReference type="InterPro" id="IPR021225">
    <property type="entry name" value="Tlde1_dom"/>
</dbReference>
<comment type="caution">
    <text evidence="2">The sequence shown here is derived from an EMBL/GenBank/DDBJ whole genome shotgun (WGS) entry which is preliminary data.</text>
</comment>
<gene>
    <name evidence="2" type="ORF">BG60_22845</name>
</gene>
<dbReference type="RefSeq" id="WP_008345817.1">
    <property type="nucleotide sequence ID" value="NZ_CP084288.1"/>
</dbReference>
<keyword evidence="3" id="KW-1185">Reference proteome</keyword>
<dbReference type="EMBL" id="JFHD01000034">
    <property type="protein sequence ID" value="KDR26417.1"/>
    <property type="molecule type" value="Genomic_DNA"/>
</dbReference>
<name>A0A656QFD6_9BURK</name>
<organism evidence="2 3">
    <name type="scientific">Caballeronia zhejiangensis</name>
    <dbReference type="NCBI Taxonomy" id="871203"/>
    <lineage>
        <taxon>Bacteria</taxon>
        <taxon>Pseudomonadati</taxon>
        <taxon>Pseudomonadota</taxon>
        <taxon>Betaproteobacteria</taxon>
        <taxon>Burkholderiales</taxon>
        <taxon>Burkholderiaceae</taxon>
        <taxon>Caballeronia</taxon>
    </lineage>
</organism>
<evidence type="ECO:0000313" key="3">
    <source>
        <dbReference type="Proteomes" id="UP000027451"/>
    </source>
</evidence>
<reference evidence="2 3" key="1">
    <citation type="submission" date="2014-03" db="EMBL/GenBank/DDBJ databases">
        <title>Draft Genome Sequences of Four Burkholderia Strains.</title>
        <authorList>
            <person name="Liu X.Y."/>
            <person name="Li C.X."/>
            <person name="Xu J.H."/>
        </authorList>
    </citation>
    <scope>NUCLEOTIDE SEQUENCE [LARGE SCALE GENOMIC DNA]</scope>
    <source>
        <strain evidence="2 3">OP-1</strain>
    </source>
</reference>
<dbReference type="Proteomes" id="UP000027451">
    <property type="component" value="Unassembled WGS sequence"/>
</dbReference>
<evidence type="ECO:0000259" key="1">
    <source>
        <dbReference type="Pfam" id="PF10908"/>
    </source>
</evidence>
<sequence>MALRGKFVVDNAPMLTLVMAGVGAFQAFSGDKAYRNRGGCTAVVDKGPIPSGRYWIVDRPTGGIGSQLYAWAKDTLNTVAGRPSYHGEWFALYRDDGLIDDWTWVNGVNRGNFRLHPIGGSGVSFGCITLQSVADFQRLRQALLQSPTVPVGATGLRAYGVIEVITIGNTCP</sequence>
<dbReference type="AlphaFoldDB" id="A0A656QFD6"/>
<evidence type="ECO:0000313" key="2">
    <source>
        <dbReference type="EMBL" id="KDR26417.1"/>
    </source>
</evidence>
<protein>
    <recommendedName>
        <fullName evidence="1">Tlde1 domain-containing protein</fullName>
    </recommendedName>
</protein>